<evidence type="ECO:0000256" key="1">
    <source>
        <dbReference type="SAM" id="Phobius"/>
    </source>
</evidence>
<sequence>MPDSREQHQSKISDEIYLRKSTAILQRTNHVVCVKKSERNISFGYFLSFFSFFALPSSLW</sequence>
<comment type="caution">
    <text evidence="2">The sequence shown here is derived from an EMBL/GenBank/DDBJ whole genome shotgun (WGS) entry which is preliminary data.</text>
</comment>
<evidence type="ECO:0000313" key="3">
    <source>
        <dbReference type="Proteomes" id="UP000294650"/>
    </source>
</evidence>
<gene>
    <name evidence="2" type="ORF">EDD68_10214</name>
</gene>
<reference evidence="2 3" key="1">
    <citation type="submission" date="2019-03" db="EMBL/GenBank/DDBJ databases">
        <title>Genomic Encyclopedia of Type Strains, Phase IV (KMG-IV): sequencing the most valuable type-strain genomes for metagenomic binning, comparative biology and taxonomic classification.</title>
        <authorList>
            <person name="Goeker M."/>
        </authorList>
    </citation>
    <scope>NUCLEOTIDE SEQUENCE [LARGE SCALE GENOMIC DNA]</scope>
    <source>
        <strain evidence="2 3">DSM 25894</strain>
    </source>
</reference>
<dbReference type="Proteomes" id="UP000294650">
    <property type="component" value="Unassembled WGS sequence"/>
</dbReference>
<accession>A0A4R3NGB5</accession>
<feature type="transmembrane region" description="Helical" evidence="1">
    <location>
        <begin position="43"/>
        <end position="59"/>
    </location>
</feature>
<protein>
    <submittedName>
        <fullName evidence="2">Uncharacterized protein</fullName>
    </submittedName>
</protein>
<proteinExistence type="predicted"/>
<evidence type="ECO:0000313" key="2">
    <source>
        <dbReference type="EMBL" id="TCT26313.1"/>
    </source>
</evidence>
<keyword evidence="1" id="KW-0472">Membrane</keyword>
<dbReference type="EMBL" id="SMAN01000002">
    <property type="protein sequence ID" value="TCT26313.1"/>
    <property type="molecule type" value="Genomic_DNA"/>
</dbReference>
<name>A0A4R3NGB5_9BACI</name>
<organism evidence="2 3">
    <name type="scientific">Melghiribacillus thermohalophilus</name>
    <dbReference type="NCBI Taxonomy" id="1324956"/>
    <lineage>
        <taxon>Bacteria</taxon>
        <taxon>Bacillati</taxon>
        <taxon>Bacillota</taxon>
        <taxon>Bacilli</taxon>
        <taxon>Bacillales</taxon>
        <taxon>Bacillaceae</taxon>
        <taxon>Melghiribacillus</taxon>
    </lineage>
</organism>
<keyword evidence="1" id="KW-0812">Transmembrane</keyword>
<keyword evidence="3" id="KW-1185">Reference proteome</keyword>
<dbReference type="AlphaFoldDB" id="A0A4R3NGB5"/>
<keyword evidence="1" id="KW-1133">Transmembrane helix</keyword>